<dbReference type="AlphaFoldDB" id="A0A0G4M8C4"/>
<evidence type="ECO:0008006" key="7">
    <source>
        <dbReference type="Google" id="ProtNLM"/>
    </source>
</evidence>
<dbReference type="InterPro" id="IPR050327">
    <property type="entry name" value="Proton-linked_MCT"/>
</dbReference>
<dbReference type="Proteomes" id="UP000044602">
    <property type="component" value="Unassembled WGS sequence"/>
</dbReference>
<dbReference type="PANTHER" id="PTHR11360">
    <property type="entry name" value="MONOCARBOXYLATE TRANSPORTER"/>
    <property type="match status" value="1"/>
</dbReference>
<dbReference type="InterPro" id="IPR036259">
    <property type="entry name" value="MFS_trans_sf"/>
</dbReference>
<dbReference type="SUPFAM" id="SSF103473">
    <property type="entry name" value="MFS general substrate transporter"/>
    <property type="match status" value="1"/>
</dbReference>
<feature type="transmembrane region" description="Helical" evidence="4">
    <location>
        <begin position="283"/>
        <end position="302"/>
    </location>
</feature>
<feature type="transmembrane region" description="Helical" evidence="4">
    <location>
        <begin position="249"/>
        <end position="271"/>
    </location>
</feature>
<evidence type="ECO:0000256" key="4">
    <source>
        <dbReference type="SAM" id="Phobius"/>
    </source>
</evidence>
<reference evidence="5 6" key="1">
    <citation type="submission" date="2015-05" db="EMBL/GenBank/DDBJ databases">
        <authorList>
            <person name="Wang D.B."/>
            <person name="Wang M."/>
        </authorList>
    </citation>
    <scope>NUCLEOTIDE SEQUENCE [LARGE SCALE GENOMIC DNA]</scope>
    <source>
        <strain evidence="5">VL1</strain>
    </source>
</reference>
<feature type="transmembrane region" description="Helical" evidence="4">
    <location>
        <begin position="387"/>
        <end position="409"/>
    </location>
</feature>
<keyword evidence="4" id="KW-1133">Transmembrane helix</keyword>
<comment type="similarity">
    <text evidence="2">Belongs to the major facilitator superfamily. Monocarboxylate porter (TC 2.A.1.13) family.</text>
</comment>
<keyword evidence="6" id="KW-1185">Reference proteome</keyword>
<dbReference type="InterPro" id="IPR011701">
    <property type="entry name" value="MFS"/>
</dbReference>
<comment type="subcellular location">
    <subcellularLocation>
        <location evidence="1">Membrane</location>
        <topology evidence="1">Multi-pass membrane protein</topology>
    </subcellularLocation>
</comment>
<accession>A0A0G4M8C4</accession>
<feature type="transmembrane region" description="Helical" evidence="4">
    <location>
        <begin position="103"/>
        <end position="123"/>
    </location>
</feature>
<keyword evidence="4" id="KW-0472">Membrane</keyword>
<feature type="transmembrane region" description="Helical" evidence="4">
    <location>
        <begin position="167"/>
        <end position="186"/>
    </location>
</feature>
<feature type="transmembrane region" description="Helical" evidence="4">
    <location>
        <begin position="135"/>
        <end position="155"/>
    </location>
</feature>
<keyword evidence="4" id="KW-0812">Transmembrane</keyword>
<feature type="region of interest" description="Disordered" evidence="3">
    <location>
        <begin position="11"/>
        <end position="39"/>
    </location>
</feature>
<evidence type="ECO:0000313" key="5">
    <source>
        <dbReference type="EMBL" id="CRK30366.1"/>
    </source>
</evidence>
<sequence>MARHGHGLLATTARGASGPHGLPEPLKSSKLPSSRPPRPLARAPNIAVIGTCAMGIMYFTAPLVISILRVVPRFSRWSPVIGLLLTCFALAMSSFSTTVPHLIATQGVFYAIGGALAYIPCIVYMDEWFVRRKGLAYGIMWSGTGIAGVIFPLLMEALLSRFGHRTTLRLWAGLLFLLAAPLAFFIRPRIPPTSARSSSAAFRRPHANVRFLLSRPFLLHQVPNIVEALGYFLPAVYLPSYAQTFLGAAPFAAASTLLFVNVASVFGCVAMGHMVDRLPVGHCLLVSSVGAAVGCLMLWGFASNLPVLYVFCAVYGLFAGSYTSAWPGVMTSIVEREKGKGRGVDPILVFGCLASGRGVGNMVSGPLSEALIEGKPWMGDAGFGYGSGYGTLIVFTGVTAALGGVSWLWKRIGWMNNHPSTLQQHNAAAAAVMSFEKNAVLAPPEPALLSPQPRLTQPRPIAPMSYAPSPEEQALALRGGRRGDCSAICCGMCAGFCCFQCLDCLC</sequence>
<feature type="compositionally biased region" description="Low complexity" evidence="3">
    <location>
        <begin position="23"/>
        <end position="33"/>
    </location>
</feature>
<evidence type="ECO:0000256" key="3">
    <source>
        <dbReference type="SAM" id="MobiDB-lite"/>
    </source>
</evidence>
<dbReference type="GO" id="GO:0016020">
    <property type="term" value="C:membrane"/>
    <property type="evidence" value="ECO:0007669"/>
    <property type="project" value="UniProtKB-SubCell"/>
</dbReference>
<dbReference type="GO" id="GO:0022857">
    <property type="term" value="F:transmembrane transporter activity"/>
    <property type="evidence" value="ECO:0007669"/>
    <property type="project" value="InterPro"/>
</dbReference>
<evidence type="ECO:0000256" key="2">
    <source>
        <dbReference type="ARBA" id="ARBA00006727"/>
    </source>
</evidence>
<feature type="transmembrane region" description="Helical" evidence="4">
    <location>
        <begin position="80"/>
        <end position="97"/>
    </location>
</feature>
<dbReference type="EMBL" id="CVQH01021417">
    <property type="protein sequence ID" value="CRK30366.1"/>
    <property type="molecule type" value="Genomic_DNA"/>
</dbReference>
<organism evidence="5 6">
    <name type="scientific">Verticillium longisporum</name>
    <name type="common">Verticillium dahliae var. longisporum</name>
    <dbReference type="NCBI Taxonomy" id="100787"/>
    <lineage>
        <taxon>Eukaryota</taxon>
        <taxon>Fungi</taxon>
        <taxon>Dikarya</taxon>
        <taxon>Ascomycota</taxon>
        <taxon>Pezizomycotina</taxon>
        <taxon>Sordariomycetes</taxon>
        <taxon>Hypocreomycetidae</taxon>
        <taxon>Glomerellales</taxon>
        <taxon>Plectosphaerellaceae</taxon>
        <taxon>Verticillium</taxon>
    </lineage>
</organism>
<gene>
    <name evidence="5" type="ORF">BN1708_000898</name>
</gene>
<proteinExistence type="inferred from homology"/>
<dbReference type="Gene3D" id="1.20.1250.20">
    <property type="entry name" value="MFS general substrate transporter like domains"/>
    <property type="match status" value="2"/>
</dbReference>
<protein>
    <recommendedName>
        <fullName evidence="7">Major facilitator superfamily (MFS) profile domain-containing protein</fullName>
    </recommendedName>
</protein>
<dbReference type="PANTHER" id="PTHR11360:SF287">
    <property type="entry name" value="MFS MONOCARBOXYLATE TRANSPORTER"/>
    <property type="match status" value="1"/>
</dbReference>
<dbReference type="Pfam" id="PF07690">
    <property type="entry name" value="MFS_1"/>
    <property type="match status" value="1"/>
</dbReference>
<feature type="transmembrane region" description="Helical" evidence="4">
    <location>
        <begin position="308"/>
        <end position="326"/>
    </location>
</feature>
<feature type="transmembrane region" description="Helical" evidence="4">
    <location>
        <begin position="46"/>
        <end position="68"/>
    </location>
</feature>
<evidence type="ECO:0000313" key="6">
    <source>
        <dbReference type="Proteomes" id="UP000044602"/>
    </source>
</evidence>
<evidence type="ECO:0000256" key="1">
    <source>
        <dbReference type="ARBA" id="ARBA00004141"/>
    </source>
</evidence>
<name>A0A0G4M8C4_VERLO</name>